<dbReference type="GO" id="GO:0097539">
    <property type="term" value="C:ciliary transition fiber"/>
    <property type="evidence" value="ECO:0007669"/>
    <property type="project" value="Ensembl"/>
</dbReference>
<reference evidence="3" key="1">
    <citation type="submission" date="2025-08" db="UniProtKB">
        <authorList>
            <consortium name="Ensembl"/>
        </authorList>
    </citation>
    <scope>IDENTIFICATION</scope>
</reference>
<feature type="compositionally biased region" description="Basic and acidic residues" evidence="2">
    <location>
        <begin position="212"/>
        <end position="223"/>
    </location>
</feature>
<feature type="compositionally biased region" description="Polar residues" evidence="2">
    <location>
        <begin position="146"/>
        <end position="156"/>
    </location>
</feature>
<evidence type="ECO:0000313" key="3">
    <source>
        <dbReference type="Ensembl" id="ENSCAFP00020025121.1"/>
    </source>
</evidence>
<dbReference type="GO" id="GO:0036064">
    <property type="term" value="C:ciliary basal body"/>
    <property type="evidence" value="ECO:0007669"/>
    <property type="project" value="Ensembl"/>
</dbReference>
<dbReference type="GO" id="GO:0097730">
    <property type="term" value="C:non-motile cilium"/>
    <property type="evidence" value="ECO:0007669"/>
    <property type="project" value="Ensembl"/>
</dbReference>
<evidence type="ECO:0000256" key="1">
    <source>
        <dbReference type="SAM" id="Coils"/>
    </source>
</evidence>
<feature type="region of interest" description="Disordered" evidence="2">
    <location>
        <begin position="98"/>
        <end position="123"/>
    </location>
</feature>
<dbReference type="Ensembl" id="ENSCAFT00020028989.1">
    <property type="protein sequence ID" value="ENSCAFP00020025121.1"/>
    <property type="gene ID" value="ENSCAFG00020019752.1"/>
</dbReference>
<dbReference type="GO" id="GO:0005829">
    <property type="term" value="C:cytosol"/>
    <property type="evidence" value="ECO:0007669"/>
    <property type="project" value="Ensembl"/>
</dbReference>
<feature type="compositionally biased region" description="Pro residues" evidence="2">
    <location>
        <begin position="104"/>
        <end position="119"/>
    </location>
</feature>
<feature type="coiled-coil region" evidence="1">
    <location>
        <begin position="509"/>
        <end position="707"/>
    </location>
</feature>
<keyword evidence="1" id="KW-0175">Coiled coil</keyword>
<protein>
    <submittedName>
        <fullName evidence="3">Centrosomal protein 89</fullName>
    </submittedName>
</protein>
<dbReference type="GO" id="GO:0000922">
    <property type="term" value="C:spindle pole"/>
    <property type="evidence" value="ECO:0007669"/>
    <property type="project" value="Ensembl"/>
</dbReference>
<dbReference type="GeneTree" id="ENSGT00390000018876"/>
<dbReference type="PANTHER" id="PTHR36170:SF1">
    <property type="entry name" value="CENTROSOMAL PROTEIN OF 89 KDA"/>
    <property type="match status" value="1"/>
</dbReference>
<reference evidence="3" key="2">
    <citation type="submission" date="2025-09" db="UniProtKB">
        <authorList>
            <consortium name="Ensembl"/>
        </authorList>
    </citation>
    <scope>IDENTIFICATION</scope>
</reference>
<evidence type="ECO:0000313" key="4">
    <source>
        <dbReference type="Proteomes" id="UP000694391"/>
    </source>
</evidence>
<dbReference type="GO" id="GO:0045202">
    <property type="term" value="C:synapse"/>
    <property type="evidence" value="ECO:0007669"/>
    <property type="project" value="GOC"/>
</dbReference>
<dbReference type="GO" id="GO:0005813">
    <property type="term" value="C:centrosome"/>
    <property type="evidence" value="ECO:0007669"/>
    <property type="project" value="Ensembl"/>
</dbReference>
<dbReference type="PANTHER" id="PTHR36170">
    <property type="entry name" value="CENTROSOMAL PROTEIN OF 89 KDA"/>
    <property type="match status" value="1"/>
</dbReference>
<dbReference type="InterPro" id="IPR033545">
    <property type="entry name" value="CEP89"/>
</dbReference>
<dbReference type="Proteomes" id="UP000694391">
    <property type="component" value="Unplaced"/>
</dbReference>
<name>A0A8C0L5I8_CANLU</name>
<feature type="coiled-coil region" evidence="1">
    <location>
        <begin position="307"/>
        <end position="403"/>
    </location>
</feature>
<feature type="region of interest" description="Disordered" evidence="2">
    <location>
        <begin position="143"/>
        <end position="163"/>
    </location>
</feature>
<gene>
    <name evidence="3" type="primary">CEP89</name>
</gene>
<proteinExistence type="predicted"/>
<dbReference type="GO" id="GO:1905515">
    <property type="term" value="P:non-motile cilium assembly"/>
    <property type="evidence" value="ECO:0007669"/>
    <property type="project" value="Ensembl"/>
</dbReference>
<dbReference type="GO" id="GO:0007268">
    <property type="term" value="P:chemical synaptic transmission"/>
    <property type="evidence" value="ECO:0007669"/>
    <property type="project" value="InterPro"/>
</dbReference>
<dbReference type="GO" id="GO:0005758">
    <property type="term" value="C:mitochondrial intermembrane space"/>
    <property type="evidence" value="ECO:0007669"/>
    <property type="project" value="Ensembl"/>
</dbReference>
<dbReference type="GO" id="GO:0033617">
    <property type="term" value="P:mitochondrial respiratory chain complex IV assembly"/>
    <property type="evidence" value="ECO:0007669"/>
    <property type="project" value="Ensembl"/>
</dbReference>
<evidence type="ECO:0000256" key="2">
    <source>
        <dbReference type="SAM" id="MobiDB-lite"/>
    </source>
</evidence>
<keyword evidence="4" id="KW-1185">Reference proteome</keyword>
<feature type="region of interest" description="Disordered" evidence="2">
    <location>
        <begin position="200"/>
        <end position="228"/>
    </location>
</feature>
<dbReference type="AlphaFoldDB" id="A0A8C0L5I8"/>
<organism evidence="3 4">
    <name type="scientific">Canis lupus dingo</name>
    <name type="common">dingo</name>
    <dbReference type="NCBI Taxonomy" id="286419"/>
    <lineage>
        <taxon>Eukaryota</taxon>
        <taxon>Metazoa</taxon>
        <taxon>Chordata</taxon>
        <taxon>Craniata</taxon>
        <taxon>Vertebrata</taxon>
        <taxon>Euteleostomi</taxon>
        <taxon>Mammalia</taxon>
        <taxon>Eutheria</taxon>
        <taxon>Laurasiatheria</taxon>
        <taxon>Carnivora</taxon>
        <taxon>Caniformia</taxon>
        <taxon>Canidae</taxon>
        <taxon>Canis</taxon>
    </lineage>
</organism>
<dbReference type="GO" id="GO:0031514">
    <property type="term" value="C:motile cilium"/>
    <property type="evidence" value="ECO:0007669"/>
    <property type="project" value="Ensembl"/>
</dbReference>
<sequence>MGAAGCQERRARSNLGSDWSIGKRSQWRAGLLRSALRRRSVRPVGGARAPGSGPHLRAWLHVGPALLRPHPAATMPLGFPRGRKSQFKHIIHGLLPAASIAPKPAVPRTPPPRSPNPSPERPRSALAAVILTTTLTGRTVAIPQPRQRSVSESDTTYVEKDSFIEPYATTSELRLQPSWQDETGRRTSLPSFEMLGYAEDEDTDTNLSSSGKESEDVSPHKEGGGPCDAVYAVPHRNQVPLSHEVDSEDEDDISEHDGFPGSALTTLRTQEKDDKHSVLNLKDEKPPLCQKPPPSPDIAGRTRQRYIEITKEKFEELKEENMQLINANQTLTLELNIVKRAMKELQLKLKRTEKEHQKLKEAEKTSSQEVVTAPELLYLRKQAQELVDENDGLKMTVHRLNVELSRYQTKFRHLSKEEILNINGLPSEGPAPPWLLDVKYLSPLLLAYEDRMKEKDELNATLQEEMRMFRMRVQEVVKENEELHQKLTKSSPVTNEEWCQLQTQAELVLEENKLLIEQLEIQQRKVKNTHQERLQEVSKVTKQLMLLETKTQNQEKELTEKKEQLESLRTECQNLKTQLDGKIAMNVHTSIVNELKSRLQKEEEKGGAEMEELMGKLALLQVQKQSLLLEKNNLAAKNQALEAELNRAQKINRRSQKKIDVLKKQVEKAMESEMSANQYLANLVGLAENITQERNNLMCLAKCLESEKHGVLNKIIEGNIRLGRLKEKVKGYKKQAALKVGDISHRLTEQQEDFASKTAQYQQEMRHLHRMLQDKQDILDQALQQKREMEGELEVVWQSTSKENQRIRELLQVALERPGVWDSTGGTPWATAPTTVT</sequence>
<accession>A0A8C0L5I8</accession>
<dbReference type="GO" id="GO:0016604">
    <property type="term" value="C:nuclear body"/>
    <property type="evidence" value="ECO:0007669"/>
    <property type="project" value="Ensembl"/>
</dbReference>
<dbReference type="GO" id="GO:0005814">
    <property type="term" value="C:centriole"/>
    <property type="evidence" value="ECO:0007669"/>
    <property type="project" value="Ensembl"/>
</dbReference>